<reference evidence="1 2" key="1">
    <citation type="submission" date="2021-05" db="EMBL/GenBank/DDBJ databases">
        <title>Complete genome of Nocardioides aquaticus KCTC 9944T isolated from meromictic and hypersaline Ekho Lake, Antarctica.</title>
        <authorList>
            <person name="Hwang K."/>
            <person name="Kim K.M."/>
            <person name="Choe H."/>
        </authorList>
    </citation>
    <scope>NUCLEOTIDE SEQUENCE [LARGE SCALE GENOMIC DNA]</scope>
    <source>
        <strain evidence="1 2">KCTC 9944</strain>
    </source>
</reference>
<evidence type="ECO:0000313" key="2">
    <source>
        <dbReference type="Proteomes" id="UP000679307"/>
    </source>
</evidence>
<dbReference type="Proteomes" id="UP000679307">
    <property type="component" value="Chromosome"/>
</dbReference>
<dbReference type="EMBL" id="CP075371">
    <property type="protein sequence ID" value="QVT79013.1"/>
    <property type="molecule type" value="Genomic_DNA"/>
</dbReference>
<protein>
    <submittedName>
        <fullName evidence="1">Uncharacterized protein</fullName>
    </submittedName>
</protein>
<sequence>MTTPPTVRAAHARLAAVRRWRPGDAEALAAARRDLAVARAATLTAEATALLTGALR</sequence>
<gene>
    <name evidence="1" type="ORF">ENKNEFLB_01393</name>
</gene>
<name>A0ABX8EIU4_9ACTN</name>
<organism evidence="1 2">
    <name type="scientific">Nocardioides aquaticus</name>
    <dbReference type="NCBI Taxonomy" id="160826"/>
    <lineage>
        <taxon>Bacteria</taxon>
        <taxon>Bacillati</taxon>
        <taxon>Actinomycetota</taxon>
        <taxon>Actinomycetes</taxon>
        <taxon>Propionibacteriales</taxon>
        <taxon>Nocardioidaceae</taxon>
        <taxon>Nocardioides</taxon>
    </lineage>
</organism>
<proteinExistence type="predicted"/>
<accession>A0ABX8EIU4</accession>
<evidence type="ECO:0000313" key="1">
    <source>
        <dbReference type="EMBL" id="QVT79013.1"/>
    </source>
</evidence>
<keyword evidence="2" id="KW-1185">Reference proteome</keyword>